<gene>
    <name evidence="1" type="ORF">SAMN02745220_05022</name>
</gene>
<evidence type="ECO:0000313" key="2">
    <source>
        <dbReference type="Proteomes" id="UP000184603"/>
    </source>
</evidence>
<dbReference type="EMBL" id="FRFE01000050">
    <property type="protein sequence ID" value="SHO53244.1"/>
    <property type="molecule type" value="Genomic_DNA"/>
</dbReference>
<organism evidence="1 2">
    <name type="scientific">Desulfopila aestuarii DSM 18488</name>
    <dbReference type="NCBI Taxonomy" id="1121416"/>
    <lineage>
        <taxon>Bacteria</taxon>
        <taxon>Pseudomonadati</taxon>
        <taxon>Thermodesulfobacteriota</taxon>
        <taxon>Desulfobulbia</taxon>
        <taxon>Desulfobulbales</taxon>
        <taxon>Desulfocapsaceae</taxon>
        <taxon>Desulfopila</taxon>
    </lineage>
</organism>
<dbReference type="STRING" id="1121416.SAMN02745220_05022"/>
<accession>A0A1M7YKY1</accession>
<sequence length="40" mass="4632">MDARFGCNFFHPETTYTASNYSHDTLGESFEEHDVRNCVC</sequence>
<dbReference type="AlphaFoldDB" id="A0A1M7YKY1"/>
<protein>
    <submittedName>
        <fullName evidence="1">Uncharacterized protein</fullName>
    </submittedName>
</protein>
<dbReference type="Proteomes" id="UP000184603">
    <property type="component" value="Unassembled WGS sequence"/>
</dbReference>
<reference evidence="1 2" key="1">
    <citation type="submission" date="2016-12" db="EMBL/GenBank/DDBJ databases">
        <authorList>
            <person name="Song W.-J."/>
            <person name="Kurnit D.M."/>
        </authorList>
    </citation>
    <scope>NUCLEOTIDE SEQUENCE [LARGE SCALE GENOMIC DNA]</scope>
    <source>
        <strain evidence="1 2">DSM 18488</strain>
    </source>
</reference>
<name>A0A1M7YKY1_9BACT</name>
<evidence type="ECO:0000313" key="1">
    <source>
        <dbReference type="EMBL" id="SHO53244.1"/>
    </source>
</evidence>
<keyword evidence="2" id="KW-1185">Reference proteome</keyword>
<proteinExistence type="predicted"/>